<dbReference type="InterPro" id="IPR001650">
    <property type="entry name" value="Helicase_C-like"/>
</dbReference>
<dbReference type="Proteomes" id="UP000887577">
    <property type="component" value="Unplaced"/>
</dbReference>
<sequence>MDYVINYNLPDSRANIVEAKNVFLQRCGRTGRIEKGTAITFYVESEDGMSAPWLKEILQKADQDVPPFLQNRSSIETEMQKLSMK</sequence>
<protein>
    <submittedName>
        <fullName evidence="3">Helicase C-terminal domain-containing protein</fullName>
    </submittedName>
</protein>
<dbReference type="SUPFAM" id="SSF52540">
    <property type="entry name" value="P-loop containing nucleoside triphosphate hydrolases"/>
    <property type="match status" value="1"/>
</dbReference>
<accession>A0A914Y046</accession>
<dbReference type="AlphaFoldDB" id="A0A914Y046"/>
<feature type="domain" description="Helicase C-terminal" evidence="1">
    <location>
        <begin position="1"/>
        <end position="83"/>
    </location>
</feature>
<name>A0A914Y046_9BILA</name>
<evidence type="ECO:0000259" key="1">
    <source>
        <dbReference type="PROSITE" id="PS51194"/>
    </source>
</evidence>
<organism evidence="2 3">
    <name type="scientific">Panagrolaimus superbus</name>
    <dbReference type="NCBI Taxonomy" id="310955"/>
    <lineage>
        <taxon>Eukaryota</taxon>
        <taxon>Metazoa</taxon>
        <taxon>Ecdysozoa</taxon>
        <taxon>Nematoda</taxon>
        <taxon>Chromadorea</taxon>
        <taxon>Rhabditida</taxon>
        <taxon>Tylenchina</taxon>
        <taxon>Panagrolaimomorpha</taxon>
        <taxon>Panagrolaimoidea</taxon>
        <taxon>Panagrolaimidae</taxon>
        <taxon>Panagrolaimus</taxon>
    </lineage>
</organism>
<evidence type="ECO:0000313" key="2">
    <source>
        <dbReference type="Proteomes" id="UP000887577"/>
    </source>
</evidence>
<dbReference type="PROSITE" id="PS51194">
    <property type="entry name" value="HELICASE_CTER"/>
    <property type="match status" value="1"/>
</dbReference>
<evidence type="ECO:0000313" key="3">
    <source>
        <dbReference type="WBParaSite" id="PSU_v2.g12591.t1"/>
    </source>
</evidence>
<reference evidence="3" key="1">
    <citation type="submission" date="2022-11" db="UniProtKB">
        <authorList>
            <consortium name="WormBaseParasite"/>
        </authorList>
    </citation>
    <scope>IDENTIFICATION</scope>
</reference>
<dbReference type="InterPro" id="IPR027417">
    <property type="entry name" value="P-loop_NTPase"/>
</dbReference>
<dbReference type="Gene3D" id="3.40.50.300">
    <property type="entry name" value="P-loop containing nucleotide triphosphate hydrolases"/>
    <property type="match status" value="1"/>
</dbReference>
<dbReference type="WBParaSite" id="PSU_v2.g12591.t1">
    <property type="protein sequence ID" value="PSU_v2.g12591.t1"/>
    <property type="gene ID" value="PSU_v2.g12591"/>
</dbReference>
<proteinExistence type="predicted"/>
<keyword evidence="2" id="KW-1185">Reference proteome</keyword>